<reference evidence="2" key="1">
    <citation type="submission" date="2021-03" db="EMBL/GenBank/DDBJ databases">
        <authorList>
            <person name="Bekaert M."/>
        </authorList>
    </citation>
    <scope>NUCLEOTIDE SEQUENCE</scope>
</reference>
<protein>
    <submittedName>
        <fullName evidence="2">Uncharacterized protein</fullName>
    </submittedName>
</protein>
<evidence type="ECO:0000256" key="1">
    <source>
        <dbReference type="SAM" id="MobiDB-lite"/>
    </source>
</evidence>
<dbReference type="Proteomes" id="UP000683360">
    <property type="component" value="Unassembled WGS sequence"/>
</dbReference>
<dbReference type="EMBL" id="CAJPWZ010001960">
    <property type="protein sequence ID" value="CAG2227287.1"/>
    <property type="molecule type" value="Genomic_DNA"/>
</dbReference>
<feature type="compositionally biased region" description="Basic residues" evidence="1">
    <location>
        <begin position="15"/>
        <end position="33"/>
    </location>
</feature>
<comment type="caution">
    <text evidence="2">The sequence shown here is derived from an EMBL/GenBank/DDBJ whole genome shotgun (WGS) entry which is preliminary data.</text>
</comment>
<accession>A0A8S3T9J5</accession>
<dbReference type="AlphaFoldDB" id="A0A8S3T9J5"/>
<dbReference type="OrthoDB" id="6277218at2759"/>
<feature type="region of interest" description="Disordered" evidence="1">
    <location>
        <begin position="1"/>
        <end position="37"/>
    </location>
</feature>
<gene>
    <name evidence="2" type="ORF">MEDL_40325</name>
</gene>
<evidence type="ECO:0000313" key="2">
    <source>
        <dbReference type="EMBL" id="CAG2227287.1"/>
    </source>
</evidence>
<organism evidence="2 3">
    <name type="scientific">Mytilus edulis</name>
    <name type="common">Blue mussel</name>
    <dbReference type="NCBI Taxonomy" id="6550"/>
    <lineage>
        <taxon>Eukaryota</taxon>
        <taxon>Metazoa</taxon>
        <taxon>Spiralia</taxon>
        <taxon>Lophotrochozoa</taxon>
        <taxon>Mollusca</taxon>
        <taxon>Bivalvia</taxon>
        <taxon>Autobranchia</taxon>
        <taxon>Pteriomorphia</taxon>
        <taxon>Mytilida</taxon>
        <taxon>Mytiloidea</taxon>
        <taxon>Mytilidae</taxon>
        <taxon>Mytilinae</taxon>
        <taxon>Mytilus</taxon>
    </lineage>
</organism>
<proteinExistence type="predicted"/>
<name>A0A8S3T9J5_MYTED</name>
<sequence>MGEGLTGAKSELPKKKVGCKKLRVQPKPRKGRSRVAVSSQETIDDYFKLLESTINKLNLQDKPSQVWNADEARFGKETDQTKQKIISPTEIRHHVDPHIIAVTAEVHADIKTTEESESLEQIKLCRPRVRKANKKFRKIESAEDDEDDEMYTCGVCVIRGKKNNR</sequence>
<keyword evidence="3" id="KW-1185">Reference proteome</keyword>
<evidence type="ECO:0000313" key="3">
    <source>
        <dbReference type="Proteomes" id="UP000683360"/>
    </source>
</evidence>